<comment type="caution">
    <text evidence="3">The sequence shown here is derived from an EMBL/GenBank/DDBJ whole genome shotgun (WGS) entry which is preliminary data.</text>
</comment>
<name>A0A934RFU3_9BACT</name>
<gene>
    <name evidence="3" type="ORF">JIN81_15305</name>
</gene>
<feature type="region of interest" description="Disordered" evidence="2">
    <location>
        <begin position="38"/>
        <end position="57"/>
    </location>
</feature>
<dbReference type="Proteomes" id="UP000658278">
    <property type="component" value="Unassembled WGS sequence"/>
</dbReference>
<dbReference type="RefSeq" id="WP_200281741.1">
    <property type="nucleotide sequence ID" value="NZ_JAENII010000013.1"/>
</dbReference>
<dbReference type="AlphaFoldDB" id="A0A934RFU3"/>
<evidence type="ECO:0000256" key="1">
    <source>
        <dbReference type="SAM" id="Coils"/>
    </source>
</evidence>
<sequence length="264" mass="28578">MANIFAILTAVVLAASAYVAYKNKEMYTVEIENREEEQGRLKKSQERLKGLQDDRDATIDERKGVEEDTIAKQKTEADQKEKNAGLKSAIDSGREAIADNQVKIDEFKEKTKELGELSEIAGKIERMSNEIAGLEDDKANKTATLANLISEKNGTEASIDRYQEINTKVSQKKSYFSSTRITAIYGNWGFVTLGAGNSAGVVAGSRLNVVRGGETVAKLQVRSVEAGRASADIVPDSLAEDTVLMVGDKVVPSNDGEAKAQAAN</sequence>
<dbReference type="EMBL" id="JAENII010000013">
    <property type="protein sequence ID" value="MBK1828399.1"/>
    <property type="molecule type" value="Genomic_DNA"/>
</dbReference>
<feature type="region of interest" description="Disordered" evidence="2">
    <location>
        <begin position="62"/>
        <end position="86"/>
    </location>
</feature>
<feature type="compositionally biased region" description="Basic and acidic residues" evidence="2">
    <location>
        <begin position="62"/>
        <end position="84"/>
    </location>
</feature>
<accession>A0A934RFU3</accession>
<organism evidence="3 4">
    <name type="scientific">Haloferula rosea</name>
    <dbReference type="NCBI Taxonomy" id="490093"/>
    <lineage>
        <taxon>Bacteria</taxon>
        <taxon>Pseudomonadati</taxon>
        <taxon>Verrucomicrobiota</taxon>
        <taxon>Verrucomicrobiia</taxon>
        <taxon>Verrucomicrobiales</taxon>
        <taxon>Verrucomicrobiaceae</taxon>
        <taxon>Haloferula</taxon>
    </lineage>
</organism>
<protein>
    <submittedName>
        <fullName evidence="3">Uncharacterized protein</fullName>
    </submittedName>
</protein>
<proteinExistence type="predicted"/>
<feature type="coiled-coil region" evidence="1">
    <location>
        <begin position="117"/>
        <end position="151"/>
    </location>
</feature>
<keyword evidence="4" id="KW-1185">Reference proteome</keyword>
<evidence type="ECO:0000313" key="3">
    <source>
        <dbReference type="EMBL" id="MBK1828399.1"/>
    </source>
</evidence>
<evidence type="ECO:0000313" key="4">
    <source>
        <dbReference type="Proteomes" id="UP000658278"/>
    </source>
</evidence>
<keyword evidence="1" id="KW-0175">Coiled coil</keyword>
<reference evidence="3" key="1">
    <citation type="submission" date="2021-01" db="EMBL/GenBank/DDBJ databases">
        <title>Modified the classification status of verrucomicrobia.</title>
        <authorList>
            <person name="Feng X."/>
        </authorList>
    </citation>
    <scope>NUCLEOTIDE SEQUENCE</scope>
    <source>
        <strain evidence="3">KCTC 22201</strain>
    </source>
</reference>
<evidence type="ECO:0000256" key="2">
    <source>
        <dbReference type="SAM" id="MobiDB-lite"/>
    </source>
</evidence>